<organism evidence="2 3">
    <name type="scientific">Micromonospora coerulea</name>
    <dbReference type="NCBI Taxonomy" id="47856"/>
    <lineage>
        <taxon>Bacteria</taxon>
        <taxon>Bacillati</taxon>
        <taxon>Actinomycetota</taxon>
        <taxon>Actinomycetes</taxon>
        <taxon>Micromonosporales</taxon>
        <taxon>Micromonosporaceae</taxon>
        <taxon>Micromonospora</taxon>
    </lineage>
</organism>
<keyword evidence="3" id="KW-1185">Reference proteome</keyword>
<dbReference type="Proteomes" id="UP001500307">
    <property type="component" value="Unassembled WGS sequence"/>
</dbReference>
<evidence type="ECO:0000313" key="3">
    <source>
        <dbReference type="Proteomes" id="UP001500307"/>
    </source>
</evidence>
<accession>A0ABP8SA81</accession>
<dbReference type="PANTHER" id="PTHR30336">
    <property type="entry name" value="INNER MEMBRANE PROTEIN, PROBABLE PERMEASE"/>
    <property type="match status" value="1"/>
</dbReference>
<evidence type="ECO:0000313" key="2">
    <source>
        <dbReference type="EMBL" id="GAA4563926.1"/>
    </source>
</evidence>
<feature type="domain" description="DUF218" evidence="1">
    <location>
        <begin position="63"/>
        <end position="179"/>
    </location>
</feature>
<dbReference type="InterPro" id="IPR051599">
    <property type="entry name" value="Cell_Envelope_Assoc"/>
</dbReference>
<name>A0ABP8SA81_9ACTN</name>
<sequence length="235" mass="25529">MRGRFAAVRRWCGEHRRVVRRTLVAMVVGAVLLTGGTVASAAWIRGGADGHIYREADVPDAPVALVLGTRVGPDGTPSPFLAARLEIARRLFEGGKVRAILVSGDNMNADYNEPDAMLRWLVDRGVPAQQVVLDHAGFDTYDSCARAKRIFGVERATVVTQSFHLPRAVTLCRRLGIDANGVGDETAKRYAQRWRVSSAREYGACVKAALDVLSGRDPVHLGRRETGIDDALRAG</sequence>
<comment type="caution">
    <text evidence="2">The sequence shown here is derived from an EMBL/GenBank/DDBJ whole genome shotgun (WGS) entry which is preliminary data.</text>
</comment>
<dbReference type="CDD" id="cd06259">
    <property type="entry name" value="YdcF-like"/>
    <property type="match status" value="1"/>
</dbReference>
<dbReference type="PANTHER" id="PTHR30336:SF6">
    <property type="entry name" value="INTEGRAL MEMBRANE PROTEIN"/>
    <property type="match status" value="1"/>
</dbReference>
<reference evidence="3" key="1">
    <citation type="journal article" date="2019" name="Int. J. Syst. Evol. Microbiol.">
        <title>The Global Catalogue of Microorganisms (GCM) 10K type strain sequencing project: providing services to taxonomists for standard genome sequencing and annotation.</title>
        <authorList>
            <consortium name="The Broad Institute Genomics Platform"/>
            <consortium name="The Broad Institute Genome Sequencing Center for Infectious Disease"/>
            <person name="Wu L."/>
            <person name="Ma J."/>
        </authorList>
    </citation>
    <scope>NUCLEOTIDE SEQUENCE [LARGE SCALE GENOMIC DNA]</scope>
    <source>
        <strain evidence="3">JCM 3175</strain>
    </source>
</reference>
<dbReference type="Pfam" id="PF02698">
    <property type="entry name" value="DUF218"/>
    <property type="match status" value="1"/>
</dbReference>
<evidence type="ECO:0000259" key="1">
    <source>
        <dbReference type="Pfam" id="PF02698"/>
    </source>
</evidence>
<dbReference type="RefSeq" id="WP_428833167.1">
    <property type="nucleotide sequence ID" value="NZ_BAABGU010000003.1"/>
</dbReference>
<protein>
    <submittedName>
        <fullName evidence="2">ElyC/SanA/YdcF family protein</fullName>
    </submittedName>
</protein>
<gene>
    <name evidence="2" type="ORF">GCM10023176_08930</name>
</gene>
<dbReference type="EMBL" id="BAABGU010000003">
    <property type="protein sequence ID" value="GAA4563926.1"/>
    <property type="molecule type" value="Genomic_DNA"/>
</dbReference>
<proteinExistence type="predicted"/>
<dbReference type="InterPro" id="IPR003848">
    <property type="entry name" value="DUF218"/>
</dbReference>